<evidence type="ECO:0000256" key="2">
    <source>
        <dbReference type="ARBA" id="ARBA00022723"/>
    </source>
</evidence>
<dbReference type="Gene3D" id="4.10.1060.10">
    <property type="entry name" value="Zinc finger, RanBP2-type"/>
    <property type="match status" value="2"/>
</dbReference>
<evidence type="ECO:0000256" key="7">
    <source>
        <dbReference type="SAM" id="MobiDB-lite"/>
    </source>
</evidence>
<dbReference type="SUPFAM" id="SSF48452">
    <property type="entry name" value="TPR-like"/>
    <property type="match status" value="1"/>
</dbReference>
<evidence type="ECO:0000256" key="5">
    <source>
        <dbReference type="PROSITE-ProRule" id="PRU00322"/>
    </source>
</evidence>
<feature type="compositionally biased region" description="Polar residues" evidence="7">
    <location>
        <begin position="2104"/>
        <end position="2113"/>
    </location>
</feature>
<sequence length="2660" mass="295673">MFKTKKDVDRHVRTALSKLHSENEKNLRGFTIAKLYFKIQEYATAQHYVSTYISANEGYAPAHRLLGQCLLQLKKPDKALEAFQRSLDLDPKQPDLLIEVCKMLLSDESSTSLNKAKFWCDLAESENVQDNAVFSLRLKLLNKSSLETTEIESLILKEISSKPTDPNLRVRMVKHFIEQNKVLEAFKYAYDLEMNNHNLFLNCIDWYNIVWLALSKYRQLPSSKKSWDYWLLSMICIERQVDLSFANMNNNALSNGGTTDIANLLFTFDQHLFEAAKCVSDAAQQKELAAQFLYHFRGQLCLHAAALIFRREQVQNKNHWREATKTSLPMLFFAFHCGTSDTKESWLKHSGEKVRQLIQTWNREGAFRCAQAGRTILSCIDNNKDGGSLSSQVHNVISDQNSWSSADDILSQIRQQCSDNTWRTKLFRTLFPNSDQLIKIQSSYLVVNEQLAEPIYELPKRSEIEAYEEIAQYLRPQSLQHMVYLCLGMDSLCDVRCNYFSGLNFSTQNLAFCGAESLTRLDMETFLCAATIQTKRSFEVERIQHESYNAKNVGKPRILPFANVFSNLCTESQSNWWKAAYQVYKNLTGDNLAELRATLQYGIEAVRGISGPKMDLIIILRLGKMFGTRAQDASKPIEKTFLEARAITLYKYGLMMLKLHNKGVLEPFRKLFKFANGNNAAIEREMNSLAEEAVSMLAARYFKAGDYEECIEEFAGIQLPYATYYQAEAYRKLDESNKTPKKTKKFYSDKAKDCLDQTLQLLSFSNDKNHPLKSIVQSEMKRTQYNDTLSNNEHLNDIENREEFFNESFNTSRTQRDLQASILVSKTTELENLIKQMMNTLTFVKEEIVDSIKPELSEIKERVFMLEENMKKKSGPPSRDDATRVFDDLYIIGDDLQQVMLSQYNQQQQQTTPQQRMQTPNALLNQAPPSMLHNPQIQPAANIYNSPLYNPIAGNLPNNFVNQQHHQYNTPGTASNVYNTPPYNSNYPFNYYSQIVMPPGVMSLGMQSSQHQQQQPLTSQAESNPSLYDILSLTATMPNVQQSGDKITVEKSAAQPSNNTSGMWNRPLNVPIEKAPPVNVVITSSDPLPAHTVVSTQSTLSVTIPPHHIKPSVVPSDWSGARMQQKFNLATTVSGSSAATLTTTGGSTATPTLTGGISFAPPKASITELKPGEKLNESAGSDVYNKSGETEYEPQVEFQPVIPLPDEIEVKTGEEDEDVMFCSRGKLLRLIEKEWKERGIGDIKILKSKNDGKIRILMRREQTHKMCANHYLTPELKLMQAKGDEKSFIWCVDDFADEVMKREKLCVRFKQVETAKEFQKVFLQAQEELRKKDNQPSTGAPPGEKSGLEVTHSKDAISIPTAFGLSKSSTFNFSKTNTSTPKSEPKSSVSSTTVDSNKDATTNAPSSVFGKLNFGFSNSDAAAKDAKQPETSKPSPFASFTFSATAGTKTDSPFANIFSKTMQSVTEQKSPASAPVQVANKSNTAEADADDDYVPTAEFKPVIPLPDLVEVQTGEENEDVLFEHRAKLLRFDKSTGEWKERGIGIMKILVDKNDVNRVRLVMRREQIFKLCCNQRLMKDTVFQNAQNSTNALTWVGQDYSENELQSVVLAIRFKTADICKEFHNAILKAQERMTEGGAEGHQNETPKSNEIKGKDSTDKKGVESETGFGDKFKSKPGSWSCNSCYISNNADTLYCVACEGPKDDTVPKKSSFGAFNAPAKNTFTFGFGTITNAQMQPDSTKPPVEGFGDKFKPKAGSWSCQSCYVSNESSALYCSACESPKDDTVPKKEPVNNIFAPSANAPKFQFGFAPTAAVDLTKNAASSAAINSVSTVATIEAPSTNRNPFDLVTSSGFIFGAVTPTASTKNVFSTNSDGRASFTLSPFSIFDVKNDNSNSKLTTSKSTVNSSQKAITNSDGFGQNEFKLEKEQFNFTFAPKSPGKAKSPAKNLSGVDDDDDNVEEEENNTYFTPVIPLPDKVDVVTGEEDEEQLYCHRAKLYRFVSGEWKERGIGDVKILRHKDTKKLRIVMRREKIHKICLNHALTPDIEYKPKDEKSWHFAANDFSEGEFQSTVFSIRFKNKEIAKDFMEAVKKALEGSGAPDGHESGTTASTENPDLSDDLIKLADRLKLPYSFFQYDESKKCPGCRGCDPDNFKFPDYSNQNELVDNSEPIPLVMPHMQTPSKPILKQSILTTPKLTPKSENNQIAKNIFGTANMFSSPDSMDTSSKTSASNAFDKFSFTLGESKPASGGEGGENKFSSGGFLFGNALTFGNLDKATPIFGQCAFGNTVTSSASTQSIFGGSISSATIFGGTNNSALPSSTYATISDTITTSQSTATTDSQANLFGSLNLTSKADSTQQVFDGKPNFTFATHSFGSAFGNRGTTGGSIFGGNAFGAVANSENTMKAADSTGNITNDNNTQTNNKENEPKGLTPLNLSEPIFKNDPGLSFASLAANADSQAGFKIAGKSDAPGGFIGLKKSDFSIFLTSGKDDGKEKVNTSEDGAGQGDDSSYDPHYDPVIELPKLITVSTGEEEEEKLFGERGVLYRFDTTNKEWKERGTGEVKILHHPDKGTYRLLLRREQVHKLVLNHAIAADFQLKPMNASGKSYCWGAMNYAENPPVVERLAVRFKNTDIAKRFENEVLSCVEKAKQRSADLEPEED</sequence>
<dbReference type="Pfam" id="PF00638">
    <property type="entry name" value="Ran_BP1"/>
    <property type="match status" value="4"/>
</dbReference>
<dbReference type="GO" id="GO:0005096">
    <property type="term" value="F:GTPase activator activity"/>
    <property type="evidence" value="ECO:0007669"/>
    <property type="project" value="TreeGrafter"/>
</dbReference>
<evidence type="ECO:0008006" key="12">
    <source>
        <dbReference type="Google" id="ProtNLM"/>
    </source>
</evidence>
<evidence type="ECO:0000313" key="10">
    <source>
        <dbReference type="EMBL" id="CAD7092540.1"/>
    </source>
</evidence>
<feature type="region of interest" description="Disordered" evidence="7">
    <location>
        <begin position="1633"/>
        <end position="1667"/>
    </location>
</feature>
<feature type="domain" description="RanBD1" evidence="8">
    <location>
        <begin position="1966"/>
        <end position="2092"/>
    </location>
</feature>
<feature type="domain" description="RanBD1" evidence="8">
    <location>
        <begin position="2514"/>
        <end position="2650"/>
    </location>
</feature>
<dbReference type="PROSITE" id="PS01358">
    <property type="entry name" value="ZF_RANBP2_1"/>
    <property type="match status" value="2"/>
</dbReference>
<feature type="compositionally biased region" description="Low complexity" evidence="7">
    <location>
        <begin position="1934"/>
        <end position="1946"/>
    </location>
</feature>
<protein>
    <recommendedName>
        <fullName evidence="12">E3 SUMO-protein ligase RanBP2</fullName>
    </recommendedName>
</protein>
<dbReference type="InterPro" id="IPR001876">
    <property type="entry name" value="Znf_RanBP2"/>
</dbReference>
<dbReference type="CDD" id="cd13172">
    <property type="entry name" value="RanBD2_RanBP2_insect-like"/>
    <property type="match status" value="1"/>
</dbReference>
<evidence type="ECO:0000256" key="4">
    <source>
        <dbReference type="ARBA" id="ARBA00022833"/>
    </source>
</evidence>
<feature type="compositionally biased region" description="Low complexity" evidence="7">
    <location>
        <begin position="2409"/>
        <end position="2422"/>
    </location>
</feature>
<dbReference type="GO" id="GO:0008270">
    <property type="term" value="F:zinc ion binding"/>
    <property type="evidence" value="ECO:0007669"/>
    <property type="project" value="UniProtKB-KW"/>
</dbReference>
<dbReference type="OMA" id="RCIGNHG"/>
<dbReference type="OrthoDB" id="2357150at2759"/>
<dbReference type="InterPro" id="IPR019734">
    <property type="entry name" value="TPR_rpt"/>
</dbReference>
<dbReference type="SUPFAM" id="SSF50729">
    <property type="entry name" value="PH domain-like"/>
    <property type="match status" value="4"/>
</dbReference>
<feature type="region of interest" description="Disordered" evidence="7">
    <location>
        <begin position="1374"/>
        <end position="1404"/>
    </location>
</feature>
<feature type="region of interest" description="Disordered" evidence="7">
    <location>
        <begin position="1466"/>
        <end position="1489"/>
    </location>
</feature>
<feature type="domain" description="RanBP2-type" evidence="9">
    <location>
        <begin position="1754"/>
        <end position="1783"/>
    </location>
</feature>
<dbReference type="EMBL" id="LR899014">
    <property type="protein sequence ID" value="CAD7092540.1"/>
    <property type="molecule type" value="Genomic_DNA"/>
</dbReference>
<dbReference type="SMART" id="SM00547">
    <property type="entry name" value="ZnF_RBZ"/>
    <property type="match status" value="2"/>
</dbReference>
<evidence type="ECO:0000256" key="3">
    <source>
        <dbReference type="ARBA" id="ARBA00022771"/>
    </source>
</evidence>
<feature type="domain" description="RanBD1" evidence="8">
    <location>
        <begin position="1197"/>
        <end position="1331"/>
    </location>
</feature>
<evidence type="ECO:0000256" key="6">
    <source>
        <dbReference type="PROSITE-ProRule" id="PRU00339"/>
    </source>
</evidence>
<evidence type="ECO:0000259" key="8">
    <source>
        <dbReference type="PROSITE" id="PS50196"/>
    </source>
</evidence>
<evidence type="ECO:0000313" key="11">
    <source>
        <dbReference type="Proteomes" id="UP000594454"/>
    </source>
</evidence>
<keyword evidence="3 5" id="KW-0863">Zinc-finger</keyword>
<feature type="domain" description="RanBP2-type" evidence="9">
    <location>
        <begin position="1675"/>
        <end position="1704"/>
    </location>
</feature>
<feature type="region of interest" description="Disordered" evidence="7">
    <location>
        <begin position="2407"/>
        <end position="2431"/>
    </location>
</feature>
<dbReference type="PROSITE" id="PS50196">
    <property type="entry name" value="RANBD1"/>
    <property type="match status" value="4"/>
</dbReference>
<feature type="repeat" description="TPR" evidence="6">
    <location>
        <begin position="60"/>
        <end position="93"/>
    </location>
</feature>
<feature type="compositionally biased region" description="Basic and acidic residues" evidence="7">
    <location>
        <begin position="2489"/>
        <end position="2498"/>
    </location>
</feature>
<keyword evidence="2" id="KW-0479">Metal-binding</keyword>
<keyword evidence="1" id="KW-0597">Phosphoprotein</keyword>
<dbReference type="FunFam" id="1.25.40.10:FF:000582">
    <property type="entry name" value="E3 SUMO-protein ligase RanBP2"/>
    <property type="match status" value="1"/>
</dbReference>
<dbReference type="FunCoup" id="A0A7R8V476">
    <property type="interactions" value="2125"/>
</dbReference>
<feature type="compositionally biased region" description="Polar residues" evidence="7">
    <location>
        <begin position="1386"/>
        <end position="1404"/>
    </location>
</feature>
<dbReference type="Gene3D" id="1.25.40.10">
    <property type="entry name" value="Tetratricopeptide repeat domain"/>
    <property type="match status" value="1"/>
</dbReference>
<accession>A0A7R8V476</accession>
<dbReference type="GO" id="GO:0005643">
    <property type="term" value="C:nuclear pore"/>
    <property type="evidence" value="ECO:0007669"/>
    <property type="project" value="TreeGrafter"/>
</dbReference>
<feature type="region of interest" description="Disordered" evidence="7">
    <location>
        <begin position="1933"/>
        <end position="1956"/>
    </location>
</feature>
<name>A0A7R8V476_HERIL</name>
<dbReference type="GO" id="GO:0005737">
    <property type="term" value="C:cytoplasm"/>
    <property type="evidence" value="ECO:0007669"/>
    <property type="project" value="TreeGrafter"/>
</dbReference>
<keyword evidence="11" id="KW-1185">Reference proteome</keyword>
<evidence type="ECO:0000259" key="9">
    <source>
        <dbReference type="PROSITE" id="PS50199"/>
    </source>
</evidence>
<feature type="domain" description="RanBD1" evidence="8">
    <location>
        <begin position="1498"/>
        <end position="1635"/>
    </location>
</feature>
<dbReference type="InParanoid" id="A0A7R8V476"/>
<evidence type="ECO:0000256" key="1">
    <source>
        <dbReference type="ARBA" id="ARBA00022553"/>
    </source>
</evidence>
<dbReference type="InterPro" id="IPR011990">
    <property type="entry name" value="TPR-like_helical_dom_sf"/>
</dbReference>
<dbReference type="PROSITE" id="PS50199">
    <property type="entry name" value="ZF_RANBP2_2"/>
    <property type="match status" value="2"/>
</dbReference>
<dbReference type="InterPro" id="IPR011993">
    <property type="entry name" value="PH-like_dom_sf"/>
</dbReference>
<keyword evidence="6" id="KW-0802">TPR repeat</keyword>
<dbReference type="InterPro" id="IPR045256">
    <property type="entry name" value="RanBP1_RanBD"/>
</dbReference>
<dbReference type="GO" id="GO:0006913">
    <property type="term" value="P:nucleocytoplasmic transport"/>
    <property type="evidence" value="ECO:0007669"/>
    <property type="project" value="InterPro"/>
</dbReference>
<dbReference type="PROSITE" id="PS50293">
    <property type="entry name" value="TPR_REGION"/>
    <property type="match status" value="1"/>
</dbReference>
<dbReference type="SUPFAM" id="SSF90209">
    <property type="entry name" value="Ran binding protein zinc finger-like"/>
    <property type="match status" value="2"/>
</dbReference>
<proteinExistence type="predicted"/>
<dbReference type="SMART" id="SM00160">
    <property type="entry name" value="RanBD"/>
    <property type="match status" value="4"/>
</dbReference>
<feature type="region of interest" description="Disordered" evidence="7">
    <location>
        <begin position="1329"/>
        <end position="1349"/>
    </location>
</feature>
<feature type="compositionally biased region" description="Basic and acidic residues" evidence="7">
    <location>
        <begin position="1641"/>
        <end position="1667"/>
    </location>
</feature>
<gene>
    <name evidence="10" type="ORF">HERILL_LOCUS14892</name>
</gene>
<feature type="region of interest" description="Disordered" evidence="7">
    <location>
        <begin position="2489"/>
        <end position="2513"/>
    </location>
</feature>
<dbReference type="Proteomes" id="UP000594454">
    <property type="component" value="Chromosome 6"/>
</dbReference>
<dbReference type="PANTHER" id="PTHR23138:SF87">
    <property type="entry name" value="E3 SUMO-PROTEIN LIGASE RANBP2"/>
    <property type="match status" value="1"/>
</dbReference>
<dbReference type="InterPro" id="IPR036443">
    <property type="entry name" value="Znf_RanBP2_sf"/>
</dbReference>
<dbReference type="Gene3D" id="2.30.29.30">
    <property type="entry name" value="Pleckstrin-homology domain (PH domain)/Phosphotyrosine-binding domain (PTB)"/>
    <property type="match status" value="4"/>
</dbReference>
<reference evidence="10 11" key="1">
    <citation type="submission" date="2020-11" db="EMBL/GenBank/DDBJ databases">
        <authorList>
            <person name="Wallbank WR R."/>
            <person name="Pardo Diaz C."/>
            <person name="Kozak K."/>
            <person name="Martin S."/>
            <person name="Jiggins C."/>
            <person name="Moest M."/>
            <person name="Warren A I."/>
            <person name="Generalovic N T."/>
            <person name="Byers J.R.P. K."/>
            <person name="Montejo-Kovacevich G."/>
            <person name="Yen C E."/>
        </authorList>
    </citation>
    <scope>NUCLEOTIDE SEQUENCE [LARGE SCALE GENOMIC DNA]</scope>
</reference>
<feature type="region of interest" description="Disordered" evidence="7">
    <location>
        <begin position="2095"/>
        <end position="2114"/>
    </location>
</feature>
<dbReference type="InterPro" id="IPR000156">
    <property type="entry name" value="Ran_bind_dom"/>
</dbReference>
<dbReference type="SMART" id="SM00028">
    <property type="entry name" value="TPR"/>
    <property type="match status" value="1"/>
</dbReference>
<dbReference type="Pfam" id="PF13432">
    <property type="entry name" value="TPR_16"/>
    <property type="match status" value="1"/>
</dbReference>
<dbReference type="CDD" id="cd13179">
    <property type="entry name" value="RanBD_RanBP1"/>
    <property type="match status" value="1"/>
</dbReference>
<dbReference type="Pfam" id="PF00641">
    <property type="entry name" value="Zn_ribbon_RanBP"/>
    <property type="match status" value="2"/>
</dbReference>
<dbReference type="InterPro" id="IPR045255">
    <property type="entry name" value="RanBP1-like"/>
</dbReference>
<dbReference type="FunFam" id="4.10.1060.10:FF:000003">
    <property type="entry name" value="E3 SUMO-protein ligase RanBP2"/>
    <property type="match status" value="2"/>
</dbReference>
<dbReference type="PANTHER" id="PTHR23138">
    <property type="entry name" value="RAN BINDING PROTEIN"/>
    <property type="match status" value="1"/>
</dbReference>
<keyword evidence="4" id="KW-0862">Zinc</keyword>
<dbReference type="PROSITE" id="PS50005">
    <property type="entry name" value="TPR"/>
    <property type="match status" value="1"/>
</dbReference>
<organism evidence="10 11">
    <name type="scientific">Hermetia illucens</name>
    <name type="common">Black soldier fly</name>
    <dbReference type="NCBI Taxonomy" id="343691"/>
    <lineage>
        <taxon>Eukaryota</taxon>
        <taxon>Metazoa</taxon>
        <taxon>Ecdysozoa</taxon>
        <taxon>Arthropoda</taxon>
        <taxon>Hexapoda</taxon>
        <taxon>Insecta</taxon>
        <taxon>Pterygota</taxon>
        <taxon>Neoptera</taxon>
        <taxon>Endopterygota</taxon>
        <taxon>Diptera</taxon>
        <taxon>Brachycera</taxon>
        <taxon>Stratiomyomorpha</taxon>
        <taxon>Stratiomyidae</taxon>
        <taxon>Hermetiinae</taxon>
        <taxon>Hermetia</taxon>
    </lineage>
</organism>
<dbReference type="FunFam" id="2.30.29.30:FF:000018">
    <property type="entry name" value="E3 SUMO-protein ligase RanBP2"/>
    <property type="match status" value="4"/>
</dbReference>